<feature type="compositionally biased region" description="Basic residues" evidence="13">
    <location>
        <begin position="18"/>
        <end position="29"/>
    </location>
</feature>
<dbReference type="PANTHER" id="PTHR13096">
    <property type="entry name" value="MINA53 MYC INDUCED NUCLEAR ANTIGEN"/>
    <property type="match status" value="1"/>
</dbReference>
<proteinExistence type="inferred from homology"/>
<dbReference type="PANTHER" id="PTHR13096:SF8">
    <property type="entry name" value="RIBOSOMAL OXYGENASE 1"/>
    <property type="match status" value="1"/>
</dbReference>
<dbReference type="InterPro" id="IPR003347">
    <property type="entry name" value="JmjC_dom"/>
</dbReference>
<feature type="compositionally biased region" description="Basic and acidic residues" evidence="13">
    <location>
        <begin position="38"/>
        <end position="51"/>
    </location>
</feature>
<keyword evidence="6 12" id="KW-0223">Dioxygenase</keyword>
<sequence>MAKRNHPNPNEGSGQSKAAKRRAKKKAKAKSPNSTAMKESRNEEEKEEKGAKKQKMTLWDSDEEEEEEDVQQQQIQEKKNGKHMKEVKEMDEEEEEEEEIESPTTTTTTTSTTTTTTTTTTAANNNTDNNDEGDSDSDDDVSLTPSEEEQMLANSDFKQQALDVFATIISPTPVSTFYSDYHEKKPLHISRNLSSAQLPLLSKSDIETYISKHSLKYAVDLNVTNVISGRRHTLDIPNTVASSSDVWSNFSSGCSVRLLCPQNYSEDVWETLSALEHVFGCMVGANAYLTPRGSQGFAPHYDDVDVFVMQQEGKKRWRVYEPGVGGFRKEEVLPRVSSKDYDVDSMPKKPYLDVTLGPGDLLYLPRGWIHQAVTTPGDEYSLHLTVSSMMQWSWCDFLEQVLPLAQRNVTEGEGLEFREGLPIGFLDYMGVANDNDFMLKEKQEENNNLKETDIQTINKRTKFRQILKSKMNTLTKAVLKLADYGSDEMGKIFTSDRLPPMLSSSEKKYTSDNKFENGEICASTLVRLTRPGIARLCMENGKAIIYHCGDNARSYRGQPLSPLEFEPDDAPTIEMILNTVAPFWVKVDDLRHPPSEDLEDKIGIVESLYEEGIVSIEQPGFIKERVGSVKK</sequence>
<dbReference type="SUPFAM" id="SSF51197">
    <property type="entry name" value="Clavaminate synthase-like"/>
    <property type="match status" value="1"/>
</dbReference>
<comment type="caution">
    <text evidence="15">The sequence shown here is derived from an EMBL/GenBank/DDBJ whole genome shotgun (WGS) entry which is preliminary data.</text>
</comment>
<dbReference type="OrthoDB" id="425950at2759"/>
<reference evidence="16" key="1">
    <citation type="journal article" date="2023" name="Commun. Biol.">
        <title>Genome analysis of Parmales, the sister group of diatoms, reveals the evolutionary specialization of diatoms from phago-mixotrophs to photoautotrophs.</title>
        <authorList>
            <person name="Ban H."/>
            <person name="Sato S."/>
            <person name="Yoshikawa S."/>
            <person name="Yamada K."/>
            <person name="Nakamura Y."/>
            <person name="Ichinomiya M."/>
            <person name="Sato N."/>
            <person name="Blanc-Mathieu R."/>
            <person name="Endo H."/>
            <person name="Kuwata A."/>
            <person name="Ogata H."/>
        </authorList>
    </citation>
    <scope>NUCLEOTIDE SEQUENCE [LARGE SCALE GENOMIC DNA]</scope>
    <source>
        <strain evidence="16">NIES 3701</strain>
    </source>
</reference>
<dbReference type="GO" id="GO:0005506">
    <property type="term" value="F:iron ion binding"/>
    <property type="evidence" value="ECO:0007669"/>
    <property type="project" value="UniProtKB-UniRule"/>
</dbReference>
<evidence type="ECO:0000256" key="11">
    <source>
        <dbReference type="ARBA" id="ARBA00023242"/>
    </source>
</evidence>
<evidence type="ECO:0000256" key="5">
    <source>
        <dbReference type="ARBA" id="ARBA00022853"/>
    </source>
</evidence>
<dbReference type="AlphaFoldDB" id="A0A9W7C632"/>
<evidence type="ECO:0000256" key="13">
    <source>
        <dbReference type="SAM" id="MobiDB-lite"/>
    </source>
</evidence>
<feature type="compositionally biased region" description="Acidic residues" evidence="13">
    <location>
        <begin position="129"/>
        <end position="150"/>
    </location>
</feature>
<dbReference type="Gene3D" id="1.10.10.1500">
    <property type="entry name" value="JmjC domain-containing ribosomal oxygenase (ROX), dimer domain"/>
    <property type="match status" value="1"/>
</dbReference>
<dbReference type="Gene3D" id="3.90.930.40">
    <property type="match status" value="1"/>
</dbReference>
<keyword evidence="3" id="KW-0678">Repressor</keyword>
<protein>
    <recommendedName>
        <fullName evidence="12">Bifunctional lysine-specific demethylase and histidyl-hydroxylase</fullName>
        <ecNumber evidence="12">1.14.11.-</ecNumber>
    </recommendedName>
</protein>
<dbReference type="EC" id="1.14.11.-" evidence="12"/>
<keyword evidence="10 12" id="KW-0804">Transcription</keyword>
<keyword evidence="7 12" id="KW-0560">Oxidoreductase</keyword>
<evidence type="ECO:0000256" key="6">
    <source>
        <dbReference type="ARBA" id="ARBA00022964"/>
    </source>
</evidence>
<dbReference type="Gene3D" id="2.60.120.650">
    <property type="entry name" value="Cupin"/>
    <property type="match status" value="1"/>
</dbReference>
<evidence type="ECO:0000256" key="8">
    <source>
        <dbReference type="ARBA" id="ARBA00023004"/>
    </source>
</evidence>
<keyword evidence="4 12" id="KW-0479">Metal-binding</keyword>
<evidence type="ECO:0000256" key="12">
    <source>
        <dbReference type="RuleBase" id="RU366061"/>
    </source>
</evidence>
<comment type="similarity">
    <text evidence="2">Belongs to the ROX family. NO66 subfamily.</text>
</comment>
<feature type="region of interest" description="Disordered" evidence="13">
    <location>
        <begin position="1"/>
        <end position="150"/>
    </location>
</feature>
<evidence type="ECO:0000256" key="7">
    <source>
        <dbReference type="ARBA" id="ARBA00023002"/>
    </source>
</evidence>
<evidence type="ECO:0000313" key="15">
    <source>
        <dbReference type="EMBL" id="GMH99937.1"/>
    </source>
</evidence>
<evidence type="ECO:0000256" key="2">
    <source>
        <dbReference type="ARBA" id="ARBA00010309"/>
    </source>
</evidence>
<dbReference type="Proteomes" id="UP001165085">
    <property type="component" value="Unassembled WGS sequence"/>
</dbReference>
<feature type="compositionally biased region" description="Polar residues" evidence="13">
    <location>
        <begin position="7"/>
        <end position="16"/>
    </location>
</feature>
<evidence type="ECO:0000256" key="9">
    <source>
        <dbReference type="ARBA" id="ARBA00023015"/>
    </source>
</evidence>
<dbReference type="EMBL" id="BRXY01000559">
    <property type="protein sequence ID" value="GMH99937.1"/>
    <property type="molecule type" value="Genomic_DNA"/>
</dbReference>
<feature type="compositionally biased region" description="Acidic residues" evidence="13">
    <location>
        <begin position="60"/>
        <end position="70"/>
    </location>
</feature>
<keyword evidence="11 12" id="KW-0539">Nucleus</keyword>
<comment type="function">
    <text evidence="12">Oxygenase that can act as both a histone lysine demethylase and a ribosomal histidine hydroxylase.</text>
</comment>
<dbReference type="InterPro" id="IPR039994">
    <property type="entry name" value="NO66-like"/>
</dbReference>
<evidence type="ECO:0000259" key="14">
    <source>
        <dbReference type="PROSITE" id="PS51184"/>
    </source>
</evidence>
<feature type="domain" description="JmjC" evidence="14">
    <location>
        <begin position="257"/>
        <end position="405"/>
    </location>
</feature>
<evidence type="ECO:0000256" key="3">
    <source>
        <dbReference type="ARBA" id="ARBA00022491"/>
    </source>
</evidence>
<feature type="compositionally biased region" description="Low complexity" evidence="13">
    <location>
        <begin position="102"/>
        <end position="128"/>
    </location>
</feature>
<keyword evidence="9 12" id="KW-0805">Transcription regulation</keyword>
<accession>A0A9W7C632</accession>
<feature type="compositionally biased region" description="Acidic residues" evidence="13">
    <location>
        <begin position="89"/>
        <end position="101"/>
    </location>
</feature>
<comment type="cofactor">
    <cofactor evidence="12">
        <name>Fe(2+)</name>
        <dbReference type="ChEBI" id="CHEBI:29033"/>
    </cofactor>
    <text evidence="12">Binds 1 Fe(2+) ion per subunit.</text>
</comment>
<keyword evidence="16" id="KW-1185">Reference proteome</keyword>
<evidence type="ECO:0000256" key="1">
    <source>
        <dbReference type="ARBA" id="ARBA00004123"/>
    </source>
</evidence>
<dbReference type="GO" id="GO:0051864">
    <property type="term" value="F:histone H3K36 demethylase activity"/>
    <property type="evidence" value="ECO:0007669"/>
    <property type="project" value="TreeGrafter"/>
</dbReference>
<feature type="compositionally biased region" description="Basic and acidic residues" evidence="13">
    <location>
        <begin position="76"/>
        <end position="88"/>
    </location>
</feature>
<evidence type="ECO:0000256" key="10">
    <source>
        <dbReference type="ARBA" id="ARBA00023163"/>
    </source>
</evidence>
<evidence type="ECO:0000256" key="4">
    <source>
        <dbReference type="ARBA" id="ARBA00022723"/>
    </source>
</evidence>
<dbReference type="PROSITE" id="PS51184">
    <property type="entry name" value="JMJC"/>
    <property type="match status" value="1"/>
</dbReference>
<dbReference type="GO" id="GO:0032453">
    <property type="term" value="F:histone H3K4 demethylase activity"/>
    <property type="evidence" value="ECO:0007669"/>
    <property type="project" value="TreeGrafter"/>
</dbReference>
<keyword evidence="5" id="KW-0156">Chromatin regulator</keyword>
<name>A0A9W7C632_9STRA</name>
<dbReference type="GO" id="GO:0005730">
    <property type="term" value="C:nucleolus"/>
    <property type="evidence" value="ECO:0007669"/>
    <property type="project" value="TreeGrafter"/>
</dbReference>
<keyword evidence="8 12" id="KW-0408">Iron</keyword>
<dbReference type="InterPro" id="IPR049043">
    <property type="entry name" value="WHD_RIOX1"/>
</dbReference>
<comment type="subcellular location">
    <subcellularLocation>
        <location evidence="1 12">Nucleus</location>
    </subcellularLocation>
</comment>
<organism evidence="15 16">
    <name type="scientific">Triparma strigata</name>
    <dbReference type="NCBI Taxonomy" id="1606541"/>
    <lineage>
        <taxon>Eukaryota</taxon>
        <taxon>Sar</taxon>
        <taxon>Stramenopiles</taxon>
        <taxon>Ochrophyta</taxon>
        <taxon>Bolidophyceae</taxon>
        <taxon>Parmales</taxon>
        <taxon>Triparmaceae</taxon>
        <taxon>Triparma</taxon>
    </lineage>
</organism>
<gene>
    <name evidence="15" type="ORF">TrST_g1090</name>
</gene>
<dbReference type="Pfam" id="PF08007">
    <property type="entry name" value="JmjC_2"/>
    <property type="match status" value="1"/>
</dbReference>
<dbReference type="Pfam" id="PF21233">
    <property type="entry name" value="WHD_RIOX1"/>
    <property type="match status" value="1"/>
</dbReference>
<evidence type="ECO:0000313" key="16">
    <source>
        <dbReference type="Proteomes" id="UP001165085"/>
    </source>
</evidence>